<dbReference type="GO" id="GO:0005524">
    <property type="term" value="F:ATP binding"/>
    <property type="evidence" value="ECO:0007669"/>
    <property type="project" value="InterPro"/>
</dbReference>
<dbReference type="GO" id="GO:0016887">
    <property type="term" value="F:ATP hydrolysis activity"/>
    <property type="evidence" value="ECO:0007669"/>
    <property type="project" value="InterPro"/>
</dbReference>
<dbReference type="InterPro" id="IPR036890">
    <property type="entry name" value="HATPase_C_sf"/>
</dbReference>
<dbReference type="InterPro" id="IPR014721">
    <property type="entry name" value="Ribsml_uS5_D2-typ_fold_subgr"/>
</dbReference>
<accession>A0A8R1HGA4</accession>
<evidence type="ECO:0000259" key="5">
    <source>
        <dbReference type="SMART" id="SM01340"/>
    </source>
</evidence>
<feature type="domain" description="MutL C-terminal dimerisation" evidence="4">
    <location>
        <begin position="574"/>
        <end position="717"/>
    </location>
</feature>
<feature type="domain" description="DNA mismatch repair protein S5" evidence="5">
    <location>
        <begin position="220"/>
        <end position="358"/>
    </location>
</feature>
<dbReference type="Gene3D" id="3.30.230.10">
    <property type="match status" value="1"/>
</dbReference>
<dbReference type="PANTHER" id="PTHR10073">
    <property type="entry name" value="DNA MISMATCH REPAIR PROTEIN MLH, PMS, MUTL"/>
    <property type="match status" value="1"/>
</dbReference>
<dbReference type="SUPFAM" id="SSF118116">
    <property type="entry name" value="DNA mismatch repair protein MutL"/>
    <property type="match status" value="1"/>
</dbReference>
<proteinExistence type="inferred from homology"/>
<protein>
    <submittedName>
        <fullName evidence="6">Uncharacterized protein</fullName>
    </submittedName>
</protein>
<keyword evidence="2" id="KW-0227">DNA damage</keyword>
<dbReference type="CDD" id="cd16926">
    <property type="entry name" value="HATPase_MutL-MLH-PMS-like"/>
    <property type="match status" value="1"/>
</dbReference>
<dbReference type="Gene3D" id="3.30.1540.20">
    <property type="entry name" value="MutL, C-terminal domain, dimerisation subdomain"/>
    <property type="match status" value="1"/>
</dbReference>
<dbReference type="EnsemblMetazoa" id="CJA00730.1">
    <property type="protein sequence ID" value="CJA00730.1"/>
    <property type="gene ID" value="WBGene00119934"/>
</dbReference>
<reference evidence="7" key="1">
    <citation type="submission" date="2010-08" db="EMBL/GenBank/DDBJ databases">
        <authorList>
            <consortium name="Caenorhabditis japonica Sequencing Consortium"/>
            <person name="Wilson R.K."/>
        </authorList>
    </citation>
    <scope>NUCLEOTIDE SEQUENCE [LARGE SCALE GENOMIC DNA]</scope>
    <source>
        <strain evidence="7">DF5081</strain>
    </source>
</reference>
<dbReference type="InterPro" id="IPR014790">
    <property type="entry name" value="MutL_C"/>
</dbReference>
<evidence type="ECO:0000256" key="1">
    <source>
        <dbReference type="ARBA" id="ARBA00006082"/>
    </source>
</evidence>
<dbReference type="InterPro" id="IPR013507">
    <property type="entry name" value="DNA_mismatch_S5_2-like"/>
</dbReference>
<keyword evidence="7" id="KW-1185">Reference proteome</keyword>
<dbReference type="InterPro" id="IPR002099">
    <property type="entry name" value="MutL/Mlh/PMS"/>
</dbReference>
<dbReference type="InterPro" id="IPR020568">
    <property type="entry name" value="Ribosomal_Su5_D2-typ_SF"/>
</dbReference>
<dbReference type="PANTHER" id="PTHR10073:SF52">
    <property type="entry name" value="MISMATCH REPAIR ENDONUCLEASE PMS2"/>
    <property type="match status" value="1"/>
</dbReference>
<dbReference type="PROSITE" id="PS00058">
    <property type="entry name" value="DNA_MISMATCH_REPAIR_1"/>
    <property type="match status" value="1"/>
</dbReference>
<dbReference type="InterPro" id="IPR042121">
    <property type="entry name" value="MutL_C_regsub"/>
</dbReference>
<evidence type="ECO:0000256" key="3">
    <source>
        <dbReference type="ARBA" id="ARBA00023204"/>
    </source>
</evidence>
<comment type="similarity">
    <text evidence="1">Belongs to the DNA mismatch repair MutL/HexB family.</text>
</comment>
<organism evidence="6 7">
    <name type="scientific">Caenorhabditis japonica</name>
    <dbReference type="NCBI Taxonomy" id="281687"/>
    <lineage>
        <taxon>Eukaryota</taxon>
        <taxon>Metazoa</taxon>
        <taxon>Ecdysozoa</taxon>
        <taxon>Nematoda</taxon>
        <taxon>Chromadorea</taxon>
        <taxon>Rhabditida</taxon>
        <taxon>Rhabditina</taxon>
        <taxon>Rhabditomorpha</taxon>
        <taxon>Rhabditoidea</taxon>
        <taxon>Rhabditidae</taxon>
        <taxon>Peloderinae</taxon>
        <taxon>Caenorhabditis</taxon>
    </lineage>
</organism>
<dbReference type="NCBIfam" id="TIGR00585">
    <property type="entry name" value="mutl"/>
    <property type="match status" value="1"/>
</dbReference>
<dbReference type="FunFam" id="3.30.565.10:FF:000003">
    <property type="entry name" value="DNA mismatch repair endonuclease MutL"/>
    <property type="match status" value="1"/>
</dbReference>
<dbReference type="GO" id="GO:0006298">
    <property type="term" value="P:mismatch repair"/>
    <property type="evidence" value="ECO:0007669"/>
    <property type="project" value="InterPro"/>
</dbReference>
<dbReference type="GO" id="GO:0030983">
    <property type="term" value="F:mismatched DNA binding"/>
    <property type="evidence" value="ECO:0007669"/>
    <property type="project" value="InterPro"/>
</dbReference>
<dbReference type="AlphaFoldDB" id="A0A8R1HGA4"/>
<sequence>MSKMKIERISKEVAERLSTAQVVVSLSSALRQLIDNSIDAGATIIEIRLKNYGIDSIEVQDNGCGIKSSDFDALCKPHSTSKLTQFSDFDNLLTLGFRGEALNALCTVSSVTIFTRSNDSDADLGSRLFFDHHGNISKRELAARENGTTILVERLFETLPVRRKELERSGKREFVKLLSTVQSFAVLCPHIKILCTNIIAGKKANAICTPGGNSTIRDVVFNLFGVSKSSSLVEIQQGRLSEEIMALHSIPPGDEAILELFQLRGFVSSCEHGNGRSTSDRQFVYINNRTVDYLRVCSIVNEVYKQFNKNQYPIIVLFIDVPPDKIDVNVTPDKKTVMLEKERHLLAVVRASILKTMLAVVGAHSTDRSSVEDRRKFTGFLSNSSFASPNTSVAADSTLDNDETTLQNESLVNVADLLRHNRQISPPAKRAPPKRTLDQFSFTMESKPVQKYEKVKEKEIPAPSKPCCDDKNDARTDEIEIIEEEDEEPFNSQPYSISESQDSVLVRPQQNIKFSMKLLREAYSTVNQGYKELKENKGDTLDELTTKIGKDNDEDAEKQLSRSLNKSDFLEMKVIGQFNKGFIICRLRSHLFIFDQHASDEKYNFEKLQSSAKLTKQPLFTPTPLCFGTVQEMLIRENLQIFQANGFDFEFRENEGCLRAFLTARPEILSQHLTNSDLEEIVAVVSDYPYQMYRPVRVRNIFASKACRKSVMVGKSLNDKEMTRIVRHLAKLDQPWNCPHGRPTIRHLVSLGSL</sequence>
<keyword evidence="3" id="KW-0234">DNA repair</keyword>
<dbReference type="GO" id="GO:0140664">
    <property type="term" value="F:ATP-dependent DNA damage sensor activity"/>
    <property type="evidence" value="ECO:0007669"/>
    <property type="project" value="InterPro"/>
</dbReference>
<evidence type="ECO:0000313" key="7">
    <source>
        <dbReference type="Proteomes" id="UP000005237"/>
    </source>
</evidence>
<dbReference type="Proteomes" id="UP000005237">
    <property type="component" value="Unassembled WGS sequence"/>
</dbReference>
<dbReference type="CDD" id="cd03484">
    <property type="entry name" value="MutL_Trans_hPMS_2_like"/>
    <property type="match status" value="1"/>
</dbReference>
<dbReference type="Pfam" id="PF08676">
    <property type="entry name" value="MutL_C"/>
    <property type="match status" value="1"/>
</dbReference>
<dbReference type="InterPro" id="IPR037198">
    <property type="entry name" value="MutL_C_sf"/>
</dbReference>
<name>A0A8R1HGA4_CAEJA</name>
<dbReference type="InterPro" id="IPR042120">
    <property type="entry name" value="MutL_C_dimsub"/>
</dbReference>
<dbReference type="InterPro" id="IPR038973">
    <property type="entry name" value="MutL/Mlh/Pms-like"/>
</dbReference>
<evidence type="ECO:0000256" key="2">
    <source>
        <dbReference type="ARBA" id="ARBA00022763"/>
    </source>
</evidence>
<reference evidence="6" key="2">
    <citation type="submission" date="2022-06" db="UniProtKB">
        <authorList>
            <consortium name="EnsemblMetazoa"/>
        </authorList>
    </citation>
    <scope>IDENTIFICATION</scope>
    <source>
        <strain evidence="6">DF5081</strain>
    </source>
</reference>
<dbReference type="Gene3D" id="3.30.1370.100">
    <property type="entry name" value="MutL, C-terminal domain, regulatory subdomain"/>
    <property type="match status" value="1"/>
</dbReference>
<dbReference type="SUPFAM" id="SSF54211">
    <property type="entry name" value="Ribosomal protein S5 domain 2-like"/>
    <property type="match status" value="1"/>
</dbReference>
<dbReference type="FunFam" id="3.30.1370.100:FF:000001">
    <property type="entry name" value="Mismatch repair endonuclease pms1, putative"/>
    <property type="match status" value="1"/>
</dbReference>
<evidence type="ECO:0000259" key="4">
    <source>
        <dbReference type="SMART" id="SM00853"/>
    </source>
</evidence>
<dbReference type="Pfam" id="PF13589">
    <property type="entry name" value="HATPase_c_3"/>
    <property type="match status" value="1"/>
</dbReference>
<dbReference type="SMART" id="SM01340">
    <property type="entry name" value="DNA_mis_repair"/>
    <property type="match status" value="1"/>
</dbReference>
<dbReference type="SMART" id="SM00853">
    <property type="entry name" value="MutL_C"/>
    <property type="match status" value="1"/>
</dbReference>
<dbReference type="Pfam" id="PF01119">
    <property type="entry name" value="DNA_mis_repair"/>
    <property type="match status" value="1"/>
</dbReference>
<dbReference type="InterPro" id="IPR014762">
    <property type="entry name" value="DNA_mismatch_repair_CS"/>
</dbReference>
<dbReference type="SUPFAM" id="SSF55874">
    <property type="entry name" value="ATPase domain of HSP90 chaperone/DNA topoisomerase II/histidine kinase"/>
    <property type="match status" value="1"/>
</dbReference>
<dbReference type="Gene3D" id="3.30.565.10">
    <property type="entry name" value="Histidine kinase-like ATPase, C-terminal domain"/>
    <property type="match status" value="1"/>
</dbReference>
<evidence type="ECO:0000313" key="6">
    <source>
        <dbReference type="EnsemblMetazoa" id="CJA00730.1"/>
    </source>
</evidence>
<dbReference type="GO" id="GO:0032389">
    <property type="term" value="C:MutLalpha complex"/>
    <property type="evidence" value="ECO:0007669"/>
    <property type="project" value="TreeGrafter"/>
</dbReference>